<keyword evidence="2" id="KW-1185">Reference proteome</keyword>
<name>A0A1I7X3E2_HETBA</name>
<dbReference type="Proteomes" id="UP000095283">
    <property type="component" value="Unplaced"/>
</dbReference>
<accession>A0A1I7X3E2</accession>
<dbReference type="WBParaSite" id="Hba_12113">
    <property type="protein sequence ID" value="Hba_12113"/>
    <property type="gene ID" value="Hba_12113"/>
</dbReference>
<reference evidence="3" key="1">
    <citation type="submission" date="2016-11" db="UniProtKB">
        <authorList>
            <consortium name="WormBaseParasite"/>
        </authorList>
    </citation>
    <scope>IDENTIFICATION</scope>
</reference>
<dbReference type="AlphaFoldDB" id="A0A1I7X3E2"/>
<evidence type="ECO:0000256" key="1">
    <source>
        <dbReference type="SAM" id="MobiDB-lite"/>
    </source>
</evidence>
<protein>
    <submittedName>
        <fullName evidence="3">RHH_1 domain-containing protein</fullName>
    </submittedName>
</protein>
<organism evidence="2 3">
    <name type="scientific">Heterorhabditis bacteriophora</name>
    <name type="common">Entomopathogenic nematode worm</name>
    <dbReference type="NCBI Taxonomy" id="37862"/>
    <lineage>
        <taxon>Eukaryota</taxon>
        <taxon>Metazoa</taxon>
        <taxon>Ecdysozoa</taxon>
        <taxon>Nematoda</taxon>
        <taxon>Chromadorea</taxon>
        <taxon>Rhabditida</taxon>
        <taxon>Rhabditina</taxon>
        <taxon>Rhabditomorpha</taxon>
        <taxon>Strongyloidea</taxon>
        <taxon>Heterorhabditidae</taxon>
        <taxon>Heterorhabditis</taxon>
    </lineage>
</organism>
<evidence type="ECO:0000313" key="2">
    <source>
        <dbReference type="Proteomes" id="UP000095283"/>
    </source>
</evidence>
<sequence length="118" mass="14129">MRRSKWDRRGSTPRPPHPTPRRLPQDHDSTCRVLFWMAIVAEHSIERVWHYVYFQDSSQHRQDLLRVIKEARLEGLSRMQVHDRIDDFLKTHLDATEILEIEQLKREGSTFNAGITKR</sequence>
<feature type="region of interest" description="Disordered" evidence="1">
    <location>
        <begin position="1"/>
        <end position="26"/>
    </location>
</feature>
<proteinExistence type="predicted"/>
<evidence type="ECO:0000313" key="3">
    <source>
        <dbReference type="WBParaSite" id="Hba_12113"/>
    </source>
</evidence>